<keyword evidence="3" id="KW-1185">Reference proteome</keyword>
<dbReference type="InterPro" id="IPR002881">
    <property type="entry name" value="DUF58"/>
</dbReference>
<dbReference type="SUPFAM" id="SSF53300">
    <property type="entry name" value="vWA-like"/>
    <property type="match status" value="1"/>
</dbReference>
<dbReference type="PANTHER" id="PTHR33608:SF7">
    <property type="entry name" value="DUF58 DOMAIN-CONTAINING PROTEIN"/>
    <property type="match status" value="1"/>
</dbReference>
<sequence length="305" mass="34655">MNFPAMPASKKYLRPEVTARIRRLELSARRVVEGFLSGMHRSPYFGQSIEFLQHRQYTRGDEIRHIDWKVYARQDRLHIKQYEEETNLRLTLLVDRSASMAYGDGDSNKFDYSASIAASLAYLALRQKDATGLVTFDTKVRATVPAKSNQQQLTRILSMLDSVGADGRTDLSAVVKEISQSIPRRGLVVIISDLLGVDSLLEGLRMLRQRGHDVAMFHILHDHEMDFEFSGATRFEGLESDDFLNCNPRALREGYLEALQTFLSQTKKACGRLSIDYLQVRTSEPLDAVLAKFLAARQSLPKLKR</sequence>
<evidence type="ECO:0000259" key="1">
    <source>
        <dbReference type="Pfam" id="PF01882"/>
    </source>
</evidence>
<evidence type="ECO:0000313" key="2">
    <source>
        <dbReference type="EMBL" id="TWU11181.1"/>
    </source>
</evidence>
<evidence type="ECO:0000313" key="3">
    <source>
        <dbReference type="Proteomes" id="UP000316304"/>
    </source>
</evidence>
<protein>
    <submittedName>
        <fullName evidence="2">VWA domain containing CoxE-like protein</fullName>
    </submittedName>
</protein>
<feature type="domain" description="DUF58" evidence="1">
    <location>
        <begin position="54"/>
        <end position="258"/>
    </location>
</feature>
<reference evidence="2 3" key="1">
    <citation type="submission" date="2019-02" db="EMBL/GenBank/DDBJ databases">
        <title>Deep-cultivation of Planctomycetes and their phenomic and genomic characterization uncovers novel biology.</title>
        <authorList>
            <person name="Wiegand S."/>
            <person name="Jogler M."/>
            <person name="Boedeker C."/>
            <person name="Pinto D."/>
            <person name="Vollmers J."/>
            <person name="Rivas-Marin E."/>
            <person name="Kohn T."/>
            <person name="Peeters S.H."/>
            <person name="Heuer A."/>
            <person name="Rast P."/>
            <person name="Oberbeckmann S."/>
            <person name="Bunk B."/>
            <person name="Jeske O."/>
            <person name="Meyerdierks A."/>
            <person name="Storesund J.E."/>
            <person name="Kallscheuer N."/>
            <person name="Luecker S."/>
            <person name="Lage O.M."/>
            <person name="Pohl T."/>
            <person name="Merkel B.J."/>
            <person name="Hornburger P."/>
            <person name="Mueller R.-W."/>
            <person name="Bruemmer F."/>
            <person name="Labrenz M."/>
            <person name="Spormann A.M."/>
            <person name="Op Den Camp H."/>
            <person name="Overmann J."/>
            <person name="Amann R."/>
            <person name="Jetten M.S.M."/>
            <person name="Mascher T."/>
            <person name="Medema M.H."/>
            <person name="Devos D.P."/>
            <person name="Kaster A.-K."/>
            <person name="Ovreas L."/>
            <person name="Rohde M."/>
            <person name="Galperin M.Y."/>
            <person name="Jogler C."/>
        </authorList>
    </citation>
    <scope>NUCLEOTIDE SEQUENCE [LARGE SCALE GENOMIC DNA]</scope>
    <source>
        <strain evidence="2 3">Pla52o</strain>
    </source>
</reference>
<dbReference type="Gene3D" id="3.40.50.410">
    <property type="entry name" value="von Willebrand factor, type A domain"/>
    <property type="match status" value="1"/>
</dbReference>
<dbReference type="InterPro" id="IPR036465">
    <property type="entry name" value="vWFA_dom_sf"/>
</dbReference>
<dbReference type="PANTHER" id="PTHR33608">
    <property type="entry name" value="BLL2464 PROTEIN"/>
    <property type="match status" value="1"/>
</dbReference>
<dbReference type="Pfam" id="PF01882">
    <property type="entry name" value="DUF58"/>
    <property type="match status" value="1"/>
</dbReference>
<gene>
    <name evidence="2" type="ORF">Pla52o_56190</name>
</gene>
<accession>A0A5C6BI15</accession>
<proteinExistence type="predicted"/>
<comment type="caution">
    <text evidence="2">The sequence shown here is derived from an EMBL/GenBank/DDBJ whole genome shotgun (WGS) entry which is preliminary data.</text>
</comment>
<dbReference type="EMBL" id="SJPT01000017">
    <property type="protein sequence ID" value="TWU11181.1"/>
    <property type="molecule type" value="Genomic_DNA"/>
</dbReference>
<name>A0A5C6BI15_9BACT</name>
<dbReference type="Proteomes" id="UP000316304">
    <property type="component" value="Unassembled WGS sequence"/>
</dbReference>
<dbReference type="AlphaFoldDB" id="A0A5C6BI15"/>
<organism evidence="2 3">
    <name type="scientific">Novipirellula galeiformis</name>
    <dbReference type="NCBI Taxonomy" id="2528004"/>
    <lineage>
        <taxon>Bacteria</taxon>
        <taxon>Pseudomonadati</taxon>
        <taxon>Planctomycetota</taxon>
        <taxon>Planctomycetia</taxon>
        <taxon>Pirellulales</taxon>
        <taxon>Pirellulaceae</taxon>
        <taxon>Novipirellula</taxon>
    </lineage>
</organism>